<evidence type="ECO:0000313" key="2">
    <source>
        <dbReference type="EMBL" id="EUA65804.1"/>
    </source>
</evidence>
<organism evidence="2">
    <name type="scientific">Mycobacterium xenopi 4042</name>
    <dbReference type="NCBI Taxonomy" id="1299334"/>
    <lineage>
        <taxon>Bacteria</taxon>
        <taxon>Bacillati</taxon>
        <taxon>Actinomycetota</taxon>
        <taxon>Actinomycetes</taxon>
        <taxon>Mycobacteriales</taxon>
        <taxon>Mycobacteriaceae</taxon>
        <taxon>Mycobacterium</taxon>
    </lineage>
</organism>
<feature type="compositionally biased region" description="Polar residues" evidence="1">
    <location>
        <begin position="65"/>
        <end position="78"/>
    </location>
</feature>
<comment type="caution">
    <text evidence="2">The sequence shown here is derived from an EMBL/GenBank/DDBJ whole genome shotgun (WGS) entry which is preliminary data.</text>
</comment>
<gene>
    <name evidence="2" type="ORF">I553_8099</name>
</gene>
<reference evidence="2" key="1">
    <citation type="submission" date="2014-01" db="EMBL/GenBank/DDBJ databases">
        <authorList>
            <person name="Brown-Elliot B."/>
            <person name="Wallace R."/>
            <person name="Lenaerts A."/>
            <person name="Ordway D."/>
            <person name="DeGroote M.A."/>
            <person name="Parker T."/>
            <person name="Sizemore C."/>
            <person name="Tallon L.J."/>
            <person name="Sadzewicz L.K."/>
            <person name="Sengamalay N."/>
            <person name="Fraser C.M."/>
            <person name="Hine E."/>
            <person name="Shefchek K.A."/>
            <person name="Das S.P."/>
            <person name="Tettelin H."/>
        </authorList>
    </citation>
    <scope>NUCLEOTIDE SEQUENCE [LARGE SCALE GENOMIC DNA]</scope>
    <source>
        <strain evidence="2">4042</strain>
    </source>
</reference>
<name>X8DBU6_MYCXE</name>
<feature type="compositionally biased region" description="Low complexity" evidence="1">
    <location>
        <begin position="81"/>
        <end position="99"/>
    </location>
</feature>
<evidence type="ECO:0000256" key="1">
    <source>
        <dbReference type="SAM" id="MobiDB-lite"/>
    </source>
</evidence>
<accession>X8DBU6</accession>
<proteinExistence type="predicted"/>
<feature type="region of interest" description="Disordered" evidence="1">
    <location>
        <begin position="57"/>
        <end position="99"/>
    </location>
</feature>
<sequence length="99" mass="10463">MRPEAAVRARAERTVPVRVTPEVDDLGVGELGRVGVGRAEQRADPLALADRASADFDVLHGDPSNPGTGVSQRNSSSMALGRMSGCSTSSRRCSGWRAR</sequence>
<protein>
    <submittedName>
        <fullName evidence="2">Uncharacterized protein</fullName>
    </submittedName>
</protein>
<dbReference type="EMBL" id="JAOB01000026">
    <property type="protein sequence ID" value="EUA65804.1"/>
    <property type="molecule type" value="Genomic_DNA"/>
</dbReference>
<dbReference type="AlphaFoldDB" id="X8DBU6"/>